<accession>A0A8J2HSK9</accession>
<evidence type="ECO:0000256" key="14">
    <source>
        <dbReference type="ARBA" id="ARBA00022908"/>
    </source>
</evidence>
<dbReference type="Proteomes" id="UP000676310">
    <property type="component" value="Unassembled WGS sequence"/>
</dbReference>
<keyword evidence="17" id="KW-0917">Virion maturation</keyword>
<evidence type="ECO:0000256" key="9">
    <source>
        <dbReference type="ARBA" id="ARBA00022759"/>
    </source>
</evidence>
<dbReference type="InterPro" id="IPR036397">
    <property type="entry name" value="RNaseH_sf"/>
</dbReference>
<evidence type="ECO:0000256" key="19">
    <source>
        <dbReference type="ARBA" id="ARBA00023172"/>
    </source>
</evidence>
<dbReference type="GO" id="GO:0006508">
    <property type="term" value="P:proteolysis"/>
    <property type="evidence" value="ECO:0007669"/>
    <property type="project" value="UniProtKB-KW"/>
</dbReference>
<keyword evidence="27" id="KW-1185">Reference proteome</keyword>
<evidence type="ECO:0000256" key="11">
    <source>
        <dbReference type="ARBA" id="ARBA00022840"/>
    </source>
</evidence>
<evidence type="ECO:0000256" key="2">
    <source>
        <dbReference type="ARBA" id="ARBA00022578"/>
    </source>
</evidence>
<keyword evidence="18" id="KW-0238">DNA-binding</keyword>
<dbReference type="GO" id="GO:0006310">
    <property type="term" value="P:DNA recombination"/>
    <property type="evidence" value="ECO:0007669"/>
    <property type="project" value="UniProtKB-KW"/>
</dbReference>
<name>A0A8J2HSK9_9PLEO</name>
<evidence type="ECO:0000256" key="18">
    <source>
        <dbReference type="ARBA" id="ARBA00023125"/>
    </source>
</evidence>
<evidence type="ECO:0000256" key="12">
    <source>
        <dbReference type="ARBA" id="ARBA00022842"/>
    </source>
</evidence>
<evidence type="ECO:0000256" key="23">
    <source>
        <dbReference type="SAM" id="MobiDB-lite"/>
    </source>
</evidence>
<keyword evidence="4" id="KW-0645">Protease</keyword>
<dbReference type="GO" id="GO:0005524">
    <property type="term" value="F:ATP binding"/>
    <property type="evidence" value="ECO:0007669"/>
    <property type="project" value="UniProtKB-KW"/>
</dbReference>
<dbReference type="Pfam" id="PF07727">
    <property type="entry name" value="RVT_2"/>
    <property type="match status" value="1"/>
</dbReference>
<keyword evidence="10" id="KW-0378">Hydrolase</keyword>
<feature type="compositionally biased region" description="Polar residues" evidence="23">
    <location>
        <begin position="1353"/>
        <end position="1367"/>
    </location>
</feature>
<dbReference type="PANTHER" id="PTHR42648:SF11">
    <property type="entry name" value="TRANSPOSON TY4-P GAG-POL POLYPROTEIN"/>
    <property type="match status" value="1"/>
</dbReference>
<dbReference type="InterPro" id="IPR039537">
    <property type="entry name" value="Retrotran_Ty1/copia-like"/>
</dbReference>
<keyword evidence="24" id="KW-1133">Transmembrane helix</keyword>
<dbReference type="GO" id="GO:0003677">
    <property type="term" value="F:DNA binding"/>
    <property type="evidence" value="ECO:0007669"/>
    <property type="project" value="UniProtKB-KW"/>
</dbReference>
<evidence type="ECO:0000256" key="10">
    <source>
        <dbReference type="ARBA" id="ARBA00022801"/>
    </source>
</evidence>
<evidence type="ECO:0000256" key="24">
    <source>
        <dbReference type="SAM" id="Phobius"/>
    </source>
</evidence>
<keyword evidence="24" id="KW-0812">Transmembrane</keyword>
<feature type="region of interest" description="Disordered" evidence="23">
    <location>
        <begin position="1"/>
        <end position="62"/>
    </location>
</feature>
<comment type="catalytic activity">
    <reaction evidence="21">
        <text>DNA(n) + a 2'-deoxyribonucleoside 5'-triphosphate = DNA(n+1) + diphosphate</text>
        <dbReference type="Rhea" id="RHEA:22508"/>
        <dbReference type="Rhea" id="RHEA-COMP:17339"/>
        <dbReference type="Rhea" id="RHEA-COMP:17340"/>
        <dbReference type="ChEBI" id="CHEBI:33019"/>
        <dbReference type="ChEBI" id="CHEBI:61560"/>
        <dbReference type="ChEBI" id="CHEBI:173112"/>
        <dbReference type="EC" id="2.7.7.49"/>
    </reaction>
</comment>
<feature type="compositionally biased region" description="Low complexity" evidence="23">
    <location>
        <begin position="1165"/>
        <end position="1178"/>
    </location>
</feature>
<keyword evidence="2" id="KW-0815">Transposition</keyword>
<dbReference type="PANTHER" id="PTHR42648">
    <property type="entry name" value="TRANSPOSASE, PUTATIVE-RELATED"/>
    <property type="match status" value="1"/>
</dbReference>
<feature type="compositionally biased region" description="Basic and acidic residues" evidence="23">
    <location>
        <begin position="17"/>
        <end position="30"/>
    </location>
</feature>
<dbReference type="Pfam" id="PF22936">
    <property type="entry name" value="Pol_BBD"/>
    <property type="match status" value="1"/>
</dbReference>
<keyword evidence="11" id="KW-0067">ATP-binding</keyword>
<dbReference type="InterPro" id="IPR057670">
    <property type="entry name" value="SH3_retrovirus"/>
</dbReference>
<dbReference type="SUPFAM" id="SSF53098">
    <property type="entry name" value="Ribonuclease H-like"/>
    <property type="match status" value="1"/>
</dbReference>
<keyword evidence="20" id="KW-0511">Multifunctional enzyme</keyword>
<evidence type="ECO:0000313" key="26">
    <source>
        <dbReference type="EMBL" id="CAG5137387.1"/>
    </source>
</evidence>
<dbReference type="GO" id="GO:0005634">
    <property type="term" value="C:nucleus"/>
    <property type="evidence" value="ECO:0007669"/>
    <property type="project" value="UniProtKB-ARBA"/>
</dbReference>
<dbReference type="GO" id="GO:0004519">
    <property type="term" value="F:endonuclease activity"/>
    <property type="evidence" value="ECO:0007669"/>
    <property type="project" value="UniProtKB-KW"/>
</dbReference>
<dbReference type="GeneID" id="67020394"/>
<keyword evidence="16" id="KW-0808">Transferase</keyword>
<dbReference type="GO" id="GO:0003887">
    <property type="term" value="F:DNA-directed DNA polymerase activity"/>
    <property type="evidence" value="ECO:0007669"/>
    <property type="project" value="UniProtKB-KW"/>
</dbReference>
<comment type="caution">
    <text evidence="26">The sequence shown here is derived from an EMBL/GenBank/DDBJ whole genome shotgun (WGS) entry which is preliminary data.</text>
</comment>
<keyword evidence="3" id="KW-1188">Viral release from host cell</keyword>
<sequence length="1680" mass="181938">MASSRPTRRNTTAAEQLRLEAMERNRRDNQDGSTTGRGLREGHGERAYRSRGGGDNGDMTDQSDEMEALRAENRRLRELTRELQVDGDGQRGYPDGHDLVEAFLDFERHAKVSSAGKAVSEPGFKKLGGVTNYDGWKKSFQTVAEIHNLWEMYEGGFDELSTTRNQKVLVMFRRLCRNAMGILHTACDGTIRSSLQNEEIELPSRAMELLGERNRQRGSAIVWSLFREFFNTTLANTGSVTEFRNKLVEVQERLVAIDVGYRLPSWQVNSHFLTALTSAFDNKVAVLSSDESIVSITSPKDFQILAREVIQEEQRQMNNDDGITLAVHNHKKCTFCGKAGHLAIAGPTGCYKMSQNAKYRPRWESLCWGMVIACVLCLSQWTAFAYVLAALGARWWMEVEAETWEESNSPWLPLALGVINGRLAPDDWVLDSGSYTHVTGRRSLFETLSPAPPGKRVMGVGGGVAVAGVGTVKIPIACKVDGKAHNKTFTIQNVSYAPGLPFNIISCRALTLTKEGERAGIRFVMDGHDLEIVRTGTEQVIATADCRNTDLYVLSRPKPEATRKRRPQPYAFTAIPSDVPIEIHHRRLGHLGEGRLRRLLRRLNASSAEDPLPPCEPCNRTGMKRRNFKNSGTRSTKPLQRVFIDLAGPVNAYDGKKKVNDRFALTITDDYTRYRWVRVLRHKNDAARELRIWKTQVEKELEHQLLAVRRDNGGEFDNKLLNEFFRETGVKVEPTAPYNPEQNGVAERGMNILFAAVRAILDESNLGQHCFAEILTSVAEIVNYCPTSANPDDQTPYERLYRKTPPIEHLRVLGCECWKPRPRNNHSSFKKLDPRADKCYLLGYVAKHQYRVWNTCTERVELVRDLHFNENVFGLGEEVPETVRQPAHRDEAMIENTLGHKAKRRRVSTIEGEILAALSVKLPAISGGLVLIAEDGEVNEAERFSEETTEAQVAQSLASVDHENWSAVTECLAALSALEKNQDKLENQVVECAAGCAHEPKNFEEAVTGADASRWIPSMDEEVREIIANDVWEVIDPPPGVSILSGKFVYKIKTNADGEVTRYKSRWCARGFEQELGVDVLETFASVVKPMSYKLLFVLACLLNWSIEQMDVKTAFLYGKIDTDVYMELPPNIKDQHPGKICKLRKALGITLTTAPLTLTVSGAGPTGLSTGSPGGPANSTAVSRLTDAPPLPDATETRAESAAGSLSPALTPSAAVPSSLASAASDGTQAMGSVLETSSSAVTAVPTSAADGSAGPFVSSGQPTISPSASDISDDGQPAVSPSVSDISTNGQPTAGPSAGDISDNGQLVNDAASSTPPAGLSTGVGGSGAPIATTATSNAPGVSSVAGLSPGGTTLAQTDLGSKPTSMAGAQASASAGLYRPTGALLGPDASQENSTVSLSPSSVDALQLALVLKNLGVWVFNESRVVEPRSPSARGDTEGLASLVAEIAVQEQTQLRTLRSLLRRSGNPDVPSCQYDLPSNVTELSFLMVTLKSINLGVFMSMAEAADGPVAILLSSIASVDAKHIALLGEHSHRNASGQSFDTPATPAWAYNFALEYSQPGSCSVELPLPILPKLSINKKTSGHVRPGTNVSVEWDAAAKYAVAQLGNQVFVAWVNQVAQPVFTALTLFDENSGSTMVPPSLSGTAFAVLATQPKLTSIADLTAATLAGPVVVSSEP</sequence>
<dbReference type="GO" id="GO:0003723">
    <property type="term" value="F:RNA binding"/>
    <property type="evidence" value="ECO:0007669"/>
    <property type="project" value="UniProtKB-KW"/>
</dbReference>
<feature type="compositionally biased region" description="Polar residues" evidence="23">
    <location>
        <begin position="1"/>
        <end position="14"/>
    </location>
</feature>
<evidence type="ECO:0000256" key="7">
    <source>
        <dbReference type="ARBA" id="ARBA00022723"/>
    </source>
</evidence>
<dbReference type="OrthoDB" id="1001765at2759"/>
<protein>
    <recommendedName>
        <fullName evidence="25">Integrase catalytic domain-containing protein</fullName>
    </recommendedName>
</protein>
<proteinExistence type="predicted"/>
<organism evidence="26 27">
    <name type="scientific">Alternaria atra</name>
    <dbReference type="NCBI Taxonomy" id="119953"/>
    <lineage>
        <taxon>Eukaryota</taxon>
        <taxon>Fungi</taxon>
        <taxon>Dikarya</taxon>
        <taxon>Ascomycota</taxon>
        <taxon>Pezizomycotina</taxon>
        <taxon>Dothideomycetes</taxon>
        <taxon>Pleosporomycetidae</taxon>
        <taxon>Pleosporales</taxon>
        <taxon>Pleosporineae</taxon>
        <taxon>Pleosporaceae</taxon>
        <taxon>Alternaria</taxon>
        <taxon>Alternaria sect. Ulocladioides</taxon>
    </lineage>
</organism>
<keyword evidence="15" id="KW-0695">RNA-directed DNA polymerase</keyword>
<keyword evidence="5" id="KW-0548">Nucleotidyltransferase</keyword>
<evidence type="ECO:0000259" key="25">
    <source>
        <dbReference type="PROSITE" id="PS50994"/>
    </source>
</evidence>
<feature type="compositionally biased region" description="Polar residues" evidence="23">
    <location>
        <begin position="1281"/>
        <end position="1296"/>
    </location>
</feature>
<feature type="domain" description="Integrase catalytic" evidence="25">
    <location>
        <begin position="634"/>
        <end position="804"/>
    </location>
</feature>
<keyword evidence="7" id="KW-0479">Metal-binding</keyword>
<dbReference type="GO" id="GO:0008233">
    <property type="term" value="F:peptidase activity"/>
    <property type="evidence" value="ECO:0007669"/>
    <property type="project" value="UniProtKB-KW"/>
</dbReference>
<dbReference type="GO" id="GO:0003964">
    <property type="term" value="F:RNA-directed DNA polymerase activity"/>
    <property type="evidence" value="ECO:0007669"/>
    <property type="project" value="UniProtKB-KW"/>
</dbReference>
<keyword evidence="9" id="KW-0255">Endonuclease</keyword>
<evidence type="ECO:0000256" key="22">
    <source>
        <dbReference type="ARBA" id="ARBA00049244"/>
    </source>
</evidence>
<evidence type="ECO:0000256" key="13">
    <source>
        <dbReference type="ARBA" id="ARBA00022884"/>
    </source>
</evidence>
<dbReference type="Gene3D" id="3.30.420.10">
    <property type="entry name" value="Ribonuclease H-like superfamily/Ribonuclease H"/>
    <property type="match status" value="1"/>
</dbReference>
<evidence type="ECO:0000256" key="4">
    <source>
        <dbReference type="ARBA" id="ARBA00022670"/>
    </source>
</evidence>
<dbReference type="InterPro" id="IPR013103">
    <property type="entry name" value="RVT_2"/>
</dbReference>
<gene>
    <name evidence="26" type="ORF">ALTATR162_LOCUS83</name>
</gene>
<evidence type="ECO:0000313" key="27">
    <source>
        <dbReference type="Proteomes" id="UP000676310"/>
    </source>
</evidence>
<dbReference type="GO" id="GO:0032196">
    <property type="term" value="P:transposition"/>
    <property type="evidence" value="ECO:0007669"/>
    <property type="project" value="UniProtKB-KW"/>
</dbReference>
<dbReference type="EMBL" id="CAJRGZ010000009">
    <property type="protein sequence ID" value="CAG5137387.1"/>
    <property type="molecule type" value="Genomic_DNA"/>
</dbReference>
<evidence type="ECO:0000256" key="17">
    <source>
        <dbReference type="ARBA" id="ARBA00023113"/>
    </source>
</evidence>
<comment type="catalytic activity">
    <reaction evidence="22">
        <text>DNA(n) + a 2'-deoxyribonucleoside 5'-triphosphate = DNA(n+1) + diphosphate</text>
        <dbReference type="Rhea" id="RHEA:22508"/>
        <dbReference type="Rhea" id="RHEA-COMP:17339"/>
        <dbReference type="Rhea" id="RHEA-COMP:17340"/>
        <dbReference type="ChEBI" id="CHEBI:33019"/>
        <dbReference type="ChEBI" id="CHEBI:61560"/>
        <dbReference type="ChEBI" id="CHEBI:173112"/>
        <dbReference type="EC" id="2.7.7.7"/>
    </reaction>
</comment>
<reference evidence="26" key="1">
    <citation type="submission" date="2021-05" db="EMBL/GenBank/DDBJ databases">
        <authorList>
            <person name="Stam R."/>
        </authorList>
    </citation>
    <scope>NUCLEOTIDE SEQUENCE</scope>
    <source>
        <strain evidence="26">CS162</strain>
    </source>
</reference>
<dbReference type="Pfam" id="PF25597">
    <property type="entry name" value="SH3_retrovirus"/>
    <property type="match status" value="1"/>
</dbReference>
<evidence type="ECO:0000256" key="15">
    <source>
        <dbReference type="ARBA" id="ARBA00022918"/>
    </source>
</evidence>
<feature type="compositionally biased region" description="Low complexity" evidence="23">
    <location>
        <begin position="1202"/>
        <end position="1214"/>
    </location>
</feature>
<keyword evidence="19" id="KW-0233">DNA recombination</keyword>
<evidence type="ECO:0000256" key="20">
    <source>
        <dbReference type="ARBA" id="ARBA00023268"/>
    </source>
</evidence>
<feature type="region of interest" description="Disordered" evidence="23">
    <location>
        <begin position="610"/>
        <end position="634"/>
    </location>
</feature>
<feature type="region of interest" description="Disordered" evidence="23">
    <location>
        <begin position="1247"/>
        <end position="1376"/>
    </location>
</feature>
<evidence type="ECO:0000256" key="5">
    <source>
        <dbReference type="ARBA" id="ARBA00022695"/>
    </source>
</evidence>
<comment type="function">
    <text evidence="1">The aspartyl protease (PR) mediates the proteolytic cleavages of the Gag and Gag-Pol polyproteins after assembly of the VLP.</text>
</comment>
<evidence type="ECO:0000256" key="21">
    <source>
        <dbReference type="ARBA" id="ARBA00048173"/>
    </source>
</evidence>
<dbReference type="InterPro" id="IPR054722">
    <property type="entry name" value="PolX-like_BBD"/>
</dbReference>
<keyword evidence="6" id="KW-0540">Nuclease</keyword>
<keyword evidence="14" id="KW-0229">DNA integration</keyword>
<evidence type="ECO:0000256" key="6">
    <source>
        <dbReference type="ARBA" id="ARBA00022722"/>
    </source>
</evidence>
<dbReference type="InterPro" id="IPR012337">
    <property type="entry name" value="RNaseH-like_sf"/>
</dbReference>
<dbReference type="GO" id="GO:0015074">
    <property type="term" value="P:DNA integration"/>
    <property type="evidence" value="ECO:0007669"/>
    <property type="project" value="UniProtKB-KW"/>
</dbReference>
<keyword evidence="13" id="KW-0694">RNA-binding</keyword>
<keyword evidence="24" id="KW-0472">Membrane</keyword>
<keyword evidence="12" id="KW-0460">Magnesium</keyword>
<evidence type="ECO:0000256" key="1">
    <source>
        <dbReference type="ARBA" id="ARBA00002180"/>
    </source>
</evidence>
<feature type="region of interest" description="Disordered" evidence="23">
    <location>
        <begin position="1165"/>
        <end position="1214"/>
    </location>
</feature>
<feature type="compositionally biased region" description="Polar residues" evidence="23">
    <location>
        <begin position="1260"/>
        <end position="1272"/>
    </location>
</feature>
<feature type="compositionally biased region" description="Polar residues" evidence="23">
    <location>
        <begin position="1305"/>
        <end position="1318"/>
    </location>
</feature>
<dbReference type="GO" id="GO:0046872">
    <property type="term" value="F:metal ion binding"/>
    <property type="evidence" value="ECO:0007669"/>
    <property type="project" value="UniProtKB-KW"/>
</dbReference>
<evidence type="ECO:0000256" key="8">
    <source>
        <dbReference type="ARBA" id="ARBA00022741"/>
    </source>
</evidence>
<feature type="compositionally biased region" description="Basic and acidic residues" evidence="23">
    <location>
        <begin position="38"/>
        <end position="48"/>
    </location>
</feature>
<dbReference type="InterPro" id="IPR001584">
    <property type="entry name" value="Integrase_cat-core"/>
</dbReference>
<evidence type="ECO:0000256" key="16">
    <source>
        <dbReference type="ARBA" id="ARBA00022932"/>
    </source>
</evidence>
<keyword evidence="16" id="KW-0239">DNA-directed DNA polymerase</keyword>
<dbReference type="PROSITE" id="PS50994">
    <property type="entry name" value="INTEGRASE"/>
    <property type="match status" value="1"/>
</dbReference>
<feature type="transmembrane region" description="Helical" evidence="24">
    <location>
        <begin position="366"/>
        <end position="389"/>
    </location>
</feature>
<dbReference type="RefSeq" id="XP_043163611.1">
    <property type="nucleotide sequence ID" value="XM_043307676.1"/>
</dbReference>
<keyword evidence="8" id="KW-0547">Nucleotide-binding</keyword>
<dbReference type="Pfam" id="PF00665">
    <property type="entry name" value="rve"/>
    <property type="match status" value="1"/>
</dbReference>
<evidence type="ECO:0000256" key="3">
    <source>
        <dbReference type="ARBA" id="ARBA00022612"/>
    </source>
</evidence>